<dbReference type="NCBIfam" id="TIGR00778">
    <property type="entry name" value="ahpD_dom"/>
    <property type="match status" value="1"/>
</dbReference>
<evidence type="ECO:0000313" key="2">
    <source>
        <dbReference type="EMBL" id="CAJ37646.1"/>
    </source>
</evidence>
<dbReference type="KEGG" id="rci:RCIX2594"/>
<keyword evidence="2" id="KW-0456">Lyase</keyword>
<dbReference type="SUPFAM" id="SSF69118">
    <property type="entry name" value="AhpD-like"/>
    <property type="match status" value="1"/>
</dbReference>
<dbReference type="RefSeq" id="WP_012034939.1">
    <property type="nucleotide sequence ID" value="NC_009464.1"/>
</dbReference>
<organism evidence="2 3">
    <name type="scientific">Methanocella arvoryzae (strain DSM 22066 / NBRC 105507 / MRE50)</name>
    <dbReference type="NCBI Taxonomy" id="351160"/>
    <lineage>
        <taxon>Archaea</taxon>
        <taxon>Methanobacteriati</taxon>
        <taxon>Methanobacteriota</taxon>
        <taxon>Stenosarchaea group</taxon>
        <taxon>Methanomicrobia</taxon>
        <taxon>Methanocellales</taxon>
        <taxon>Methanocellaceae</taxon>
        <taxon>Methanocella</taxon>
    </lineage>
</organism>
<dbReference type="Pfam" id="PF02627">
    <property type="entry name" value="CMD"/>
    <property type="match status" value="1"/>
</dbReference>
<dbReference type="EMBL" id="AM114193">
    <property type="protein sequence ID" value="CAJ37646.1"/>
    <property type="molecule type" value="Genomic_DNA"/>
</dbReference>
<dbReference type="PANTHER" id="PTHR33930">
    <property type="entry name" value="ALKYL HYDROPEROXIDE REDUCTASE AHPD"/>
    <property type="match status" value="1"/>
</dbReference>
<sequence>MPYKEFEKFEKRMGYMPQLLELIKDTNPEMFETINGLDEVILKDGAISAKNKRLIAMAITATQQCSDCVDTHARAALYLGAKKEEIMEAIFVAMLVGGAPSVAASRNTIRFLKGEMDPLDFAGE</sequence>
<evidence type="ECO:0000259" key="1">
    <source>
        <dbReference type="Pfam" id="PF02627"/>
    </source>
</evidence>
<feature type="domain" description="Carboxymuconolactone decarboxylase-like" evidence="1">
    <location>
        <begin position="28"/>
        <end position="106"/>
    </location>
</feature>
<evidence type="ECO:0000313" key="3">
    <source>
        <dbReference type="Proteomes" id="UP000000663"/>
    </source>
</evidence>
<reference evidence="2 3" key="1">
    <citation type="journal article" date="2006" name="Science">
        <title>Genome of rice cluster I archaea -- the key methane producers in the rice rhizosphere.</title>
        <authorList>
            <person name="Erkel C."/>
            <person name="Kube M."/>
            <person name="Reinhardt R."/>
            <person name="Liesack W."/>
        </authorList>
    </citation>
    <scope>NUCLEOTIDE SEQUENCE [LARGE SCALE GENOMIC DNA]</scope>
    <source>
        <strain evidence="3">DSM 22066 / NBRC 105507 / MRE50</strain>
    </source>
</reference>
<dbReference type="Proteomes" id="UP000000663">
    <property type="component" value="Chromosome"/>
</dbReference>
<keyword evidence="3" id="KW-1185">Reference proteome</keyword>
<name>Q0W1U7_METAR</name>
<proteinExistence type="predicted"/>
<dbReference type="eggNOG" id="arCOG02148">
    <property type="taxonomic scope" value="Archaea"/>
</dbReference>
<dbReference type="EC" id="4.1.1.44" evidence="2"/>
<dbReference type="Gene3D" id="1.20.1290.10">
    <property type="entry name" value="AhpD-like"/>
    <property type="match status" value="1"/>
</dbReference>
<protein>
    <submittedName>
        <fullName evidence="2">4-carboxymuconolactone decarboxylase</fullName>
        <ecNumber evidence="2">4.1.1.44</ecNumber>
    </submittedName>
</protein>
<dbReference type="GO" id="GO:0051920">
    <property type="term" value="F:peroxiredoxin activity"/>
    <property type="evidence" value="ECO:0007669"/>
    <property type="project" value="InterPro"/>
</dbReference>
<gene>
    <name evidence="2" type="primary">cmd-2</name>
    <name evidence="2" type="ORF">RCIX2594</name>
</gene>
<dbReference type="GeneID" id="5142748"/>
<dbReference type="GO" id="GO:0047575">
    <property type="term" value="F:4-carboxymuconolactone decarboxylase activity"/>
    <property type="evidence" value="ECO:0007669"/>
    <property type="project" value="UniProtKB-EC"/>
</dbReference>
<dbReference type="OrthoDB" id="111898at2157"/>
<dbReference type="STRING" id="351160.RCIX2594"/>
<dbReference type="InterPro" id="IPR003779">
    <property type="entry name" value="CMD-like"/>
</dbReference>
<dbReference type="AlphaFoldDB" id="Q0W1U7"/>
<dbReference type="InterPro" id="IPR029032">
    <property type="entry name" value="AhpD-like"/>
</dbReference>
<dbReference type="InterPro" id="IPR004675">
    <property type="entry name" value="AhpD_core"/>
</dbReference>
<accession>Q0W1U7</accession>
<dbReference type="PANTHER" id="PTHR33930:SF2">
    <property type="entry name" value="BLR3452 PROTEIN"/>
    <property type="match status" value="1"/>
</dbReference>